<comment type="caution">
    <text evidence="2">The sequence shown here is derived from an EMBL/GenBank/DDBJ whole genome shotgun (WGS) entry which is preliminary data.</text>
</comment>
<feature type="compositionally biased region" description="Low complexity" evidence="1">
    <location>
        <begin position="8"/>
        <end position="17"/>
    </location>
</feature>
<reference evidence="2" key="1">
    <citation type="submission" date="2021-02" db="EMBL/GenBank/DDBJ databases">
        <authorList>
            <person name="Dougan E. K."/>
            <person name="Rhodes N."/>
            <person name="Thang M."/>
            <person name="Chan C."/>
        </authorList>
    </citation>
    <scope>NUCLEOTIDE SEQUENCE</scope>
</reference>
<organism evidence="2 3">
    <name type="scientific">Polarella glacialis</name>
    <name type="common">Dinoflagellate</name>
    <dbReference type="NCBI Taxonomy" id="89957"/>
    <lineage>
        <taxon>Eukaryota</taxon>
        <taxon>Sar</taxon>
        <taxon>Alveolata</taxon>
        <taxon>Dinophyceae</taxon>
        <taxon>Suessiales</taxon>
        <taxon>Suessiaceae</taxon>
        <taxon>Polarella</taxon>
    </lineage>
</organism>
<gene>
    <name evidence="2" type="ORF">PGLA2088_LOCUS19511</name>
</gene>
<feature type="region of interest" description="Disordered" evidence="1">
    <location>
        <begin position="1"/>
        <end position="53"/>
    </location>
</feature>
<accession>A0A813JE25</accession>
<dbReference type="EMBL" id="CAJNNW010025138">
    <property type="protein sequence ID" value="CAE8675720.1"/>
    <property type="molecule type" value="Genomic_DNA"/>
</dbReference>
<evidence type="ECO:0000313" key="3">
    <source>
        <dbReference type="Proteomes" id="UP000626109"/>
    </source>
</evidence>
<evidence type="ECO:0000256" key="1">
    <source>
        <dbReference type="SAM" id="MobiDB-lite"/>
    </source>
</evidence>
<name>A0A813JE25_POLGL</name>
<dbReference type="Proteomes" id="UP000626109">
    <property type="component" value="Unassembled WGS sequence"/>
</dbReference>
<protein>
    <submittedName>
        <fullName evidence="2">Uncharacterized protein</fullName>
    </submittedName>
</protein>
<evidence type="ECO:0000313" key="2">
    <source>
        <dbReference type="EMBL" id="CAE8675720.1"/>
    </source>
</evidence>
<dbReference type="AlphaFoldDB" id="A0A813JE25"/>
<sequence length="119" mass="12728">MARRRPAAAEPAAAEPAGEVPPGSEATGNSGGSSGSRPHVDDSESTDGAATLIGARMEQSMTMFAHMFQRRGSLTDLRRRSLTLIDVISESHLNGPLKPHRVLAAIAVTLVYWRYLGCR</sequence>
<proteinExistence type="predicted"/>